<dbReference type="InterPro" id="IPR003370">
    <property type="entry name" value="Chromate_transpt"/>
</dbReference>
<gene>
    <name evidence="8" type="ORF">OCV63_01245</name>
</gene>
<feature type="transmembrane region" description="Helical" evidence="7">
    <location>
        <begin position="141"/>
        <end position="161"/>
    </location>
</feature>
<feature type="transmembrane region" description="Helical" evidence="7">
    <location>
        <begin position="113"/>
        <end position="135"/>
    </location>
</feature>
<comment type="caution">
    <text evidence="8">The sequence shown here is derived from an EMBL/GenBank/DDBJ whole genome shotgun (WGS) entry which is preliminary data.</text>
</comment>
<sequence>MILLELFLSFLQIGAFSFGGGYAAMPLIQAQVVTKYHWLSMAEFTDLITISQMTPGPIAVNSATFVGIKIAGIPGALIATLGCILPSCIIVTLIASLYLKYRNLSLLQGILGSLRPAVVAMIASAGISILITAFWGSSAAIALADTNWDLVVIFILCIVLLQKCKLNPILVMVLAGVMKVVVDVVVGFL</sequence>
<keyword evidence="9" id="KW-1185">Reference proteome</keyword>
<dbReference type="Proteomes" id="UP001652461">
    <property type="component" value="Unassembled WGS sequence"/>
</dbReference>
<evidence type="ECO:0000256" key="2">
    <source>
        <dbReference type="ARBA" id="ARBA00005262"/>
    </source>
</evidence>
<evidence type="ECO:0000256" key="3">
    <source>
        <dbReference type="ARBA" id="ARBA00022475"/>
    </source>
</evidence>
<protein>
    <submittedName>
        <fullName evidence="8">Chromate transporter</fullName>
    </submittedName>
</protein>
<accession>A0ABT2RTD2</accession>
<dbReference type="Pfam" id="PF02417">
    <property type="entry name" value="Chromate_transp"/>
    <property type="match status" value="1"/>
</dbReference>
<name>A0ABT2RTD2_9FIRM</name>
<comment type="similarity">
    <text evidence="2">Belongs to the chromate ion transporter (CHR) (TC 2.A.51) family.</text>
</comment>
<feature type="transmembrane region" description="Helical" evidence="7">
    <location>
        <begin position="76"/>
        <end position="101"/>
    </location>
</feature>
<feature type="transmembrane region" description="Helical" evidence="7">
    <location>
        <begin position="168"/>
        <end position="188"/>
    </location>
</feature>
<reference evidence="8 9" key="1">
    <citation type="journal article" date="2021" name="ISME Commun">
        <title>Automated analysis of genomic sequences facilitates high-throughput and comprehensive description of bacteria.</title>
        <authorList>
            <person name="Hitch T.C.A."/>
        </authorList>
    </citation>
    <scope>NUCLEOTIDE SEQUENCE [LARGE SCALE GENOMIC DNA]</scope>
    <source>
        <strain evidence="8 9">Sanger_04</strain>
    </source>
</reference>
<dbReference type="EMBL" id="JAOQKC010000001">
    <property type="protein sequence ID" value="MCU6695527.1"/>
    <property type="molecule type" value="Genomic_DNA"/>
</dbReference>
<keyword evidence="4 7" id="KW-0812">Transmembrane</keyword>
<dbReference type="PANTHER" id="PTHR43663">
    <property type="entry name" value="CHROMATE TRANSPORT PROTEIN-RELATED"/>
    <property type="match status" value="1"/>
</dbReference>
<comment type="subcellular location">
    <subcellularLocation>
        <location evidence="1">Cell membrane</location>
        <topology evidence="1">Multi-pass membrane protein</topology>
    </subcellularLocation>
</comment>
<keyword evidence="6 7" id="KW-0472">Membrane</keyword>
<evidence type="ECO:0000256" key="1">
    <source>
        <dbReference type="ARBA" id="ARBA00004651"/>
    </source>
</evidence>
<evidence type="ECO:0000256" key="6">
    <source>
        <dbReference type="ARBA" id="ARBA00023136"/>
    </source>
</evidence>
<dbReference type="RefSeq" id="WP_158361537.1">
    <property type="nucleotide sequence ID" value="NZ_JAOQKC010000001.1"/>
</dbReference>
<evidence type="ECO:0000256" key="5">
    <source>
        <dbReference type="ARBA" id="ARBA00022989"/>
    </source>
</evidence>
<evidence type="ECO:0000256" key="4">
    <source>
        <dbReference type="ARBA" id="ARBA00022692"/>
    </source>
</evidence>
<evidence type="ECO:0000313" key="9">
    <source>
        <dbReference type="Proteomes" id="UP001652461"/>
    </source>
</evidence>
<organism evidence="8 9">
    <name type="scientific">Laedolimicola ammoniilytica</name>
    <dbReference type="NCBI Taxonomy" id="2981771"/>
    <lineage>
        <taxon>Bacteria</taxon>
        <taxon>Bacillati</taxon>
        <taxon>Bacillota</taxon>
        <taxon>Clostridia</taxon>
        <taxon>Lachnospirales</taxon>
        <taxon>Lachnospiraceae</taxon>
        <taxon>Laedolimicola</taxon>
    </lineage>
</organism>
<keyword evidence="5 7" id="KW-1133">Transmembrane helix</keyword>
<evidence type="ECO:0000313" key="8">
    <source>
        <dbReference type="EMBL" id="MCU6695527.1"/>
    </source>
</evidence>
<dbReference type="InterPro" id="IPR052518">
    <property type="entry name" value="CHR_Transporter"/>
</dbReference>
<keyword evidence="3" id="KW-1003">Cell membrane</keyword>
<dbReference type="PANTHER" id="PTHR43663:SF1">
    <property type="entry name" value="CHROMATE TRANSPORTER"/>
    <property type="match status" value="1"/>
</dbReference>
<evidence type="ECO:0000256" key="7">
    <source>
        <dbReference type="SAM" id="Phobius"/>
    </source>
</evidence>
<proteinExistence type="inferred from homology"/>